<feature type="region of interest" description="Disordered" evidence="6">
    <location>
        <begin position="504"/>
        <end position="537"/>
    </location>
</feature>
<feature type="compositionally biased region" description="Basic and acidic residues" evidence="6">
    <location>
        <begin position="293"/>
        <end position="314"/>
    </location>
</feature>
<feature type="compositionally biased region" description="Basic and acidic residues" evidence="6">
    <location>
        <begin position="523"/>
        <end position="537"/>
    </location>
</feature>
<organism evidence="8 9">
    <name type="scientific">Certhia brachydactyla</name>
    <name type="common">short-toed tree-creeper</name>
    <dbReference type="NCBI Taxonomy" id="73330"/>
    <lineage>
        <taxon>Eukaryota</taxon>
        <taxon>Metazoa</taxon>
        <taxon>Chordata</taxon>
        <taxon>Craniata</taxon>
        <taxon>Vertebrata</taxon>
        <taxon>Euteleostomi</taxon>
        <taxon>Archelosauria</taxon>
        <taxon>Archosauria</taxon>
        <taxon>Dinosauria</taxon>
        <taxon>Saurischia</taxon>
        <taxon>Theropoda</taxon>
        <taxon>Coelurosauria</taxon>
        <taxon>Aves</taxon>
        <taxon>Neognathae</taxon>
        <taxon>Neoaves</taxon>
        <taxon>Telluraves</taxon>
        <taxon>Australaves</taxon>
        <taxon>Passeriformes</taxon>
        <taxon>Certhiidae</taxon>
        <taxon>Certhiinae</taxon>
        <taxon>Certhia</taxon>
    </lineage>
</organism>
<feature type="domain" description="Cytoskeleton-associated protein 2 C-terminal" evidence="7">
    <location>
        <begin position="525"/>
        <end position="679"/>
    </location>
</feature>
<feature type="region of interest" description="Disordered" evidence="6">
    <location>
        <begin position="559"/>
        <end position="585"/>
    </location>
</feature>
<keyword evidence="9" id="KW-1185">Reference proteome</keyword>
<gene>
    <name evidence="8" type="primary">Ckap2</name>
    <name evidence="8" type="ORF">CERBRA_R05162</name>
</gene>
<evidence type="ECO:0000313" key="8">
    <source>
        <dbReference type="EMBL" id="NXO89299.1"/>
    </source>
</evidence>
<dbReference type="GO" id="GO:0015630">
    <property type="term" value="C:microtubule cytoskeleton"/>
    <property type="evidence" value="ECO:0007669"/>
    <property type="project" value="TreeGrafter"/>
</dbReference>
<dbReference type="GO" id="GO:0007026">
    <property type="term" value="P:negative regulation of microtubule depolymerization"/>
    <property type="evidence" value="ECO:0007669"/>
    <property type="project" value="TreeGrafter"/>
</dbReference>
<keyword evidence="4" id="KW-0597">Phosphoprotein</keyword>
<feature type="compositionally biased region" description="Polar residues" evidence="6">
    <location>
        <begin position="206"/>
        <end position="218"/>
    </location>
</feature>
<proteinExistence type="inferred from homology"/>
<keyword evidence="5" id="KW-0206">Cytoskeleton</keyword>
<feature type="region of interest" description="Disordered" evidence="6">
    <location>
        <begin position="190"/>
        <end position="218"/>
    </location>
</feature>
<comment type="caution">
    <text evidence="8">The sequence shown here is derived from an EMBL/GenBank/DDBJ whole genome shotgun (WGS) entry which is preliminary data.</text>
</comment>
<evidence type="ECO:0000256" key="2">
    <source>
        <dbReference type="ARBA" id="ARBA00009468"/>
    </source>
</evidence>
<feature type="non-terminal residue" evidence="8">
    <location>
        <position position="1"/>
    </location>
</feature>
<dbReference type="InterPro" id="IPR029197">
    <property type="entry name" value="CKAP2_C"/>
</dbReference>
<reference evidence="8 9" key="1">
    <citation type="submission" date="2019-09" db="EMBL/GenBank/DDBJ databases">
        <title>Bird 10,000 Genomes (B10K) Project - Family phase.</title>
        <authorList>
            <person name="Zhang G."/>
        </authorList>
    </citation>
    <scope>NUCLEOTIDE SEQUENCE [LARGE SCALE GENOMIC DNA]</scope>
    <source>
        <strain evidence="8">B10K-DU-002-20</strain>
        <tissue evidence="8">Muscle</tissue>
    </source>
</reference>
<sequence>MAARAVPQLLASRRSEPAFREQRRQKVEEYLSRKKTFSGVPIQENQTSISSRTRRATTTKLQDKLELSTSPKTEMENKENADNVAWDQSIVNSEANETTLSSSTIPLTNFISGTNCSLENQAPKNKVIDIQSRHTSLSKAILEVKRIKERHLTVEKQNASINAPKKPALGRYRGKVIQSKINSFWKAVKPEGEKSSLPDKKPFPSATKQAANSSTTKSCNTVLKTIKVTNSPKSVKSNSVLPFHSKPSDKAATNSQTGLKKQLTFAVAPKKATVPKVVGGRGPQPQKASSSNPDRKVRGVKKHADFCGDARPEAPAKSTSGAKSGQNFKMDGNRKSILPKESAEERRARLDEWRASRGKVMRRPPIRALLEPQSKREEQELSATDREKVTKTLNDCLQLIEQGHQGDEVCAMLEDLIQSFPGVKKLAKYWICCMRQQMGHLGKLIAVYEEAILAGAVPKEELRHTLISTIKNTEGLFNSDNGETLIEAHLSDIVEISKEANSSVEPVQGTFKDLCPDDDQKEESEKGESANNKKVETSSEIIKIEEIDLDLKPRGEILSKKNKKHKAKERAKKKGKCEREQNEDGIKNKAQAINSPEKENDTSYSMRYNPPTTPYLESVKMHAEANDCSAKDLKIVTPLRYSQRIREKMCKLSDAVKDQDPCVSSLEQLESKATDFIHKQSNILQETSAEIEE</sequence>
<dbReference type="PANTHER" id="PTHR16076">
    <property type="entry name" value="CYTOSKELETON ASSOCIATED PROTEIN 2-RELATED"/>
    <property type="match status" value="1"/>
</dbReference>
<evidence type="ECO:0000256" key="5">
    <source>
        <dbReference type="ARBA" id="ARBA00023212"/>
    </source>
</evidence>
<dbReference type="PANTHER" id="PTHR16076:SF8">
    <property type="entry name" value="CYTOSKELETON-ASSOCIATED PROTEIN 2"/>
    <property type="match status" value="1"/>
</dbReference>
<feature type="compositionally biased region" description="Basic residues" evidence="6">
    <location>
        <begin position="560"/>
        <end position="576"/>
    </location>
</feature>
<feature type="non-terminal residue" evidence="8">
    <location>
        <position position="693"/>
    </location>
</feature>
<evidence type="ECO:0000256" key="6">
    <source>
        <dbReference type="SAM" id="MobiDB-lite"/>
    </source>
</evidence>
<dbReference type="InterPro" id="IPR026165">
    <property type="entry name" value="CKAP2_fam"/>
</dbReference>
<evidence type="ECO:0000256" key="4">
    <source>
        <dbReference type="ARBA" id="ARBA00022553"/>
    </source>
</evidence>
<dbReference type="EMBL" id="VXBV01000646">
    <property type="protein sequence ID" value="NXO89299.1"/>
    <property type="molecule type" value="Genomic_DNA"/>
</dbReference>
<keyword evidence="3" id="KW-0963">Cytoplasm</keyword>
<dbReference type="Proteomes" id="UP000536092">
    <property type="component" value="Unassembled WGS sequence"/>
</dbReference>
<name>A0A7L1VVE4_9PASS</name>
<comment type="similarity">
    <text evidence="2">Belongs to the CKAP2 family.</text>
</comment>
<evidence type="ECO:0000313" key="9">
    <source>
        <dbReference type="Proteomes" id="UP000536092"/>
    </source>
</evidence>
<evidence type="ECO:0000259" key="7">
    <source>
        <dbReference type="Pfam" id="PF15297"/>
    </source>
</evidence>
<dbReference type="AlphaFoldDB" id="A0A7L1VVE4"/>
<comment type="subcellular location">
    <subcellularLocation>
        <location evidence="1">Cytoplasm</location>
        <location evidence="1">Cytoskeleton</location>
    </subcellularLocation>
</comment>
<evidence type="ECO:0000256" key="1">
    <source>
        <dbReference type="ARBA" id="ARBA00004245"/>
    </source>
</evidence>
<feature type="region of interest" description="Disordered" evidence="6">
    <location>
        <begin position="233"/>
        <end position="258"/>
    </location>
</feature>
<feature type="compositionally biased region" description="Polar residues" evidence="6">
    <location>
        <begin position="317"/>
        <end position="327"/>
    </location>
</feature>
<feature type="compositionally biased region" description="Basic and acidic residues" evidence="6">
    <location>
        <begin position="190"/>
        <end position="202"/>
    </location>
</feature>
<dbReference type="OrthoDB" id="9945093at2759"/>
<dbReference type="Pfam" id="PF15297">
    <property type="entry name" value="CKAP2_C"/>
    <property type="match status" value="2"/>
</dbReference>
<feature type="domain" description="Cytoskeleton-associated protein 2 C-terminal" evidence="7">
    <location>
        <begin position="335"/>
        <end position="508"/>
    </location>
</feature>
<feature type="region of interest" description="Disordered" evidence="6">
    <location>
        <begin position="1"/>
        <end position="79"/>
    </location>
</feature>
<evidence type="ECO:0000256" key="3">
    <source>
        <dbReference type="ARBA" id="ARBA00022490"/>
    </source>
</evidence>
<protein>
    <submittedName>
        <fullName evidence="8">CKAP2 protein</fullName>
    </submittedName>
</protein>
<feature type="compositionally biased region" description="Basic and acidic residues" evidence="6">
    <location>
        <begin position="13"/>
        <end position="32"/>
    </location>
</feature>
<feature type="region of interest" description="Disordered" evidence="6">
    <location>
        <begin position="274"/>
        <end position="347"/>
    </location>
</feature>
<accession>A0A7L1VVE4</accession>